<evidence type="ECO:0000313" key="2">
    <source>
        <dbReference type="Proteomes" id="UP000438476"/>
    </source>
</evidence>
<name>A0A6I4TA58_9SPHN</name>
<reference evidence="1 2" key="1">
    <citation type="submission" date="2019-12" db="EMBL/GenBank/DDBJ databases">
        <title>Genomic-based taxomic classification of the family Erythrobacteraceae.</title>
        <authorList>
            <person name="Xu L."/>
        </authorList>
    </citation>
    <scope>NUCLEOTIDE SEQUENCE [LARGE SCALE GENOMIC DNA]</scope>
    <source>
        <strain evidence="1 2">LMG 29518</strain>
    </source>
</reference>
<accession>A0A6I4TA58</accession>
<comment type="caution">
    <text evidence="1">The sequence shown here is derived from an EMBL/GenBank/DDBJ whole genome shotgun (WGS) entry which is preliminary data.</text>
</comment>
<dbReference type="EMBL" id="WTYT01000007">
    <property type="protein sequence ID" value="MXO67182.1"/>
    <property type="molecule type" value="Genomic_DNA"/>
</dbReference>
<dbReference type="OrthoDB" id="7596944at2"/>
<protein>
    <submittedName>
        <fullName evidence="1">Uncharacterized protein</fullName>
    </submittedName>
</protein>
<keyword evidence="2" id="KW-1185">Reference proteome</keyword>
<dbReference type="RefSeq" id="WP_160737611.1">
    <property type="nucleotide sequence ID" value="NZ_WTYT01000007.1"/>
</dbReference>
<proteinExistence type="predicted"/>
<evidence type="ECO:0000313" key="1">
    <source>
        <dbReference type="EMBL" id="MXO67182.1"/>
    </source>
</evidence>
<sequence length="171" mass="19078">MSSMTLNHPFVGEPIVPFVSHPVQRRIQKCTMAIGAMIHTRREPWLAGCAVAPFAGFVMTGTSCNRPLLLPEGRALAELTGHDALLLRHDAIRGTSFDMLLRDHEDWLFGYVAWRRRGSELWLIPTAGEGAFIRATGRGLVKETDAPFLDADERRRGIIRAIERPSFEGSL</sequence>
<dbReference type="AlphaFoldDB" id="A0A6I4TA58"/>
<dbReference type="Proteomes" id="UP000438476">
    <property type="component" value="Unassembled WGS sequence"/>
</dbReference>
<organism evidence="1 2">
    <name type="scientific">Altericroceibacterium endophyticum</name>
    <dbReference type="NCBI Taxonomy" id="1808508"/>
    <lineage>
        <taxon>Bacteria</taxon>
        <taxon>Pseudomonadati</taxon>
        <taxon>Pseudomonadota</taxon>
        <taxon>Alphaproteobacteria</taxon>
        <taxon>Sphingomonadales</taxon>
        <taxon>Erythrobacteraceae</taxon>
        <taxon>Altericroceibacterium</taxon>
    </lineage>
</organism>
<gene>
    <name evidence="1" type="ORF">GRI91_15575</name>
</gene>